<name>A0A448HFV0_9ACTO</name>
<dbReference type="OrthoDB" id="3280201at2"/>
<dbReference type="Pfam" id="PF01261">
    <property type="entry name" value="AP_endonuc_2"/>
    <property type="match status" value="1"/>
</dbReference>
<gene>
    <name evidence="2" type="ORF">NCTC11636_01029</name>
</gene>
<dbReference type="Proteomes" id="UP000266895">
    <property type="component" value="Chromosome"/>
</dbReference>
<dbReference type="PANTHER" id="PTHR12110:SF21">
    <property type="entry name" value="XYLOSE ISOMERASE-LIKE TIM BARREL DOMAIN-CONTAINING PROTEIN"/>
    <property type="match status" value="1"/>
</dbReference>
<dbReference type="InterPro" id="IPR050312">
    <property type="entry name" value="IolE/XylAMocC-like"/>
</dbReference>
<dbReference type="AlphaFoldDB" id="A0A448HFV0"/>
<organism evidence="2 3">
    <name type="scientific">Actinomyces howellii</name>
    <dbReference type="NCBI Taxonomy" id="52771"/>
    <lineage>
        <taxon>Bacteria</taxon>
        <taxon>Bacillati</taxon>
        <taxon>Actinomycetota</taxon>
        <taxon>Actinomycetes</taxon>
        <taxon>Actinomycetales</taxon>
        <taxon>Actinomycetaceae</taxon>
        <taxon>Actinomyces</taxon>
    </lineage>
</organism>
<protein>
    <submittedName>
        <fullName evidence="2">Hydroxypyruvate isomerase</fullName>
    </submittedName>
</protein>
<reference evidence="2 3" key="1">
    <citation type="submission" date="2018-12" db="EMBL/GenBank/DDBJ databases">
        <authorList>
            <consortium name="Pathogen Informatics"/>
        </authorList>
    </citation>
    <scope>NUCLEOTIDE SEQUENCE [LARGE SCALE GENOMIC DNA]</scope>
    <source>
        <strain evidence="2 3">NCTC11636</strain>
    </source>
</reference>
<dbReference type="SUPFAM" id="SSF51658">
    <property type="entry name" value="Xylose isomerase-like"/>
    <property type="match status" value="1"/>
</dbReference>
<keyword evidence="3" id="KW-1185">Reference proteome</keyword>
<dbReference type="KEGG" id="ahw:NCTC11636_01029"/>
<dbReference type="PANTHER" id="PTHR12110">
    <property type="entry name" value="HYDROXYPYRUVATE ISOMERASE"/>
    <property type="match status" value="1"/>
</dbReference>
<dbReference type="GO" id="GO:0016853">
    <property type="term" value="F:isomerase activity"/>
    <property type="evidence" value="ECO:0007669"/>
    <property type="project" value="UniProtKB-KW"/>
</dbReference>
<dbReference type="RefSeq" id="WP_126382183.1">
    <property type="nucleotide sequence ID" value="NZ_LR134350.1"/>
</dbReference>
<dbReference type="InterPro" id="IPR013022">
    <property type="entry name" value="Xyl_isomerase-like_TIM-brl"/>
</dbReference>
<sequence length="290" mass="33126">MVDIALDPNMYYATMSTADTLHKAAELGFRFVELSPNHEFHLWHHYPKADRAFVEELRRAQRDTGVSVRTLNPVFNWSSPDEAERQAQVRNWRRLLELADALEVRDIVSEFSGDRNRASRSEQQWYRSVEELAPDFERYGINLIMEAHPYDFVELHDRALELVRSLDKDWVGYEYCCPHTFHLSDGAGDAARMIRSAAAAGKLREVHVADGFNHRANDGNRYIVNPPGADVTVHQHNAIGMGEVAWDEVFPTLREVGFTGIVSVCIFGWHERADEYNKAALARLTEELGA</sequence>
<proteinExistence type="predicted"/>
<evidence type="ECO:0000313" key="2">
    <source>
        <dbReference type="EMBL" id="VEG27433.1"/>
    </source>
</evidence>
<feature type="domain" description="Xylose isomerase-like TIM barrel" evidence="1">
    <location>
        <begin position="22"/>
        <end position="275"/>
    </location>
</feature>
<dbReference type="Gene3D" id="3.20.20.150">
    <property type="entry name" value="Divalent-metal-dependent TIM barrel enzymes"/>
    <property type="match status" value="1"/>
</dbReference>
<evidence type="ECO:0000313" key="3">
    <source>
        <dbReference type="Proteomes" id="UP000266895"/>
    </source>
</evidence>
<dbReference type="InterPro" id="IPR036237">
    <property type="entry name" value="Xyl_isomerase-like_sf"/>
</dbReference>
<keyword evidence="2" id="KW-0670">Pyruvate</keyword>
<evidence type="ECO:0000259" key="1">
    <source>
        <dbReference type="Pfam" id="PF01261"/>
    </source>
</evidence>
<keyword evidence="2" id="KW-0413">Isomerase</keyword>
<dbReference type="EMBL" id="LR134350">
    <property type="protein sequence ID" value="VEG27433.1"/>
    <property type="molecule type" value="Genomic_DNA"/>
</dbReference>
<accession>A0A448HFV0</accession>